<keyword evidence="1" id="KW-1133">Transmembrane helix</keyword>
<accession>A0A1Y5SQY4</accession>
<proteinExistence type="predicted"/>
<dbReference type="GO" id="GO:0005886">
    <property type="term" value="C:plasma membrane"/>
    <property type="evidence" value="ECO:0007669"/>
    <property type="project" value="TreeGrafter"/>
</dbReference>
<reference evidence="2 3" key="1">
    <citation type="submission" date="2017-03" db="EMBL/GenBank/DDBJ databases">
        <authorList>
            <person name="Afonso C.L."/>
            <person name="Miller P.J."/>
            <person name="Scott M.A."/>
            <person name="Spackman E."/>
            <person name="Goraichik I."/>
            <person name="Dimitrov K.M."/>
            <person name="Suarez D.L."/>
            <person name="Swayne D.E."/>
        </authorList>
    </citation>
    <scope>NUCLEOTIDE SEQUENCE [LARGE SCALE GENOMIC DNA]</scope>
    <source>
        <strain evidence="2 3">CECT 7680</strain>
    </source>
</reference>
<name>A0A1Y5SQY4_9RHOB</name>
<feature type="transmembrane region" description="Helical" evidence="1">
    <location>
        <begin position="134"/>
        <end position="164"/>
    </location>
</feature>
<organism evidence="2 3">
    <name type="scientific">Pseudoruegeria aquimaris</name>
    <dbReference type="NCBI Taxonomy" id="393663"/>
    <lineage>
        <taxon>Bacteria</taxon>
        <taxon>Pseudomonadati</taxon>
        <taxon>Pseudomonadota</taxon>
        <taxon>Alphaproteobacteria</taxon>
        <taxon>Rhodobacterales</taxon>
        <taxon>Roseobacteraceae</taxon>
        <taxon>Pseudoruegeria</taxon>
    </lineage>
</organism>
<dbReference type="AlphaFoldDB" id="A0A1Y5SQY4"/>
<dbReference type="OrthoDB" id="9812349at2"/>
<keyword evidence="1" id="KW-0472">Membrane</keyword>
<feature type="transmembrane region" description="Helical" evidence="1">
    <location>
        <begin position="101"/>
        <end position="122"/>
    </location>
</feature>
<evidence type="ECO:0000256" key="1">
    <source>
        <dbReference type="SAM" id="Phobius"/>
    </source>
</evidence>
<dbReference type="InterPro" id="IPR008523">
    <property type="entry name" value="DUF805"/>
</dbReference>
<evidence type="ECO:0000313" key="2">
    <source>
        <dbReference type="EMBL" id="SLN46401.1"/>
    </source>
</evidence>
<dbReference type="RefSeq" id="WP_085868934.1">
    <property type="nucleotide sequence ID" value="NZ_FWFQ01000016.1"/>
</dbReference>
<evidence type="ECO:0000313" key="3">
    <source>
        <dbReference type="Proteomes" id="UP000193409"/>
    </source>
</evidence>
<feature type="transmembrane region" description="Helical" evidence="1">
    <location>
        <begin position="26"/>
        <end position="50"/>
    </location>
</feature>
<gene>
    <name evidence="2" type="primary">yhaH</name>
    <name evidence="2" type="ORF">PSA7680_02381</name>
</gene>
<dbReference type="Proteomes" id="UP000193409">
    <property type="component" value="Unassembled WGS sequence"/>
</dbReference>
<feature type="transmembrane region" description="Helical" evidence="1">
    <location>
        <begin position="70"/>
        <end position="89"/>
    </location>
</feature>
<dbReference type="PANTHER" id="PTHR34980:SF2">
    <property type="entry name" value="INNER MEMBRANE PROTEIN YHAH-RELATED"/>
    <property type="match status" value="1"/>
</dbReference>
<dbReference type="Pfam" id="PF05656">
    <property type="entry name" value="DUF805"/>
    <property type="match status" value="1"/>
</dbReference>
<dbReference type="EMBL" id="FWFQ01000016">
    <property type="protein sequence ID" value="SLN46401.1"/>
    <property type="molecule type" value="Genomic_DNA"/>
</dbReference>
<keyword evidence="1" id="KW-0812">Transmembrane</keyword>
<sequence length="183" mass="19474">MTFTQSIQTCFRKYVTFSGRASRSEYWWFFLFGLLGSAAAGILDGALFGTPVVETTVTDTSVSGSVENDGPIASLFSLVILLPSLAVGWRRMHDTGRSGLYLLYPLIVWIGILAFLGATLMLGGATGGLGLSGLAAAIGGLSVLILIPAFIILLIAPLLVLWWLTRPSQPGTNAYGPHPLEEK</sequence>
<dbReference type="PANTHER" id="PTHR34980">
    <property type="entry name" value="INNER MEMBRANE PROTEIN-RELATED-RELATED"/>
    <property type="match status" value="1"/>
</dbReference>
<keyword evidence="3" id="KW-1185">Reference proteome</keyword>
<protein>
    <submittedName>
        <fullName evidence="2">Inner membrane protein YhaH</fullName>
    </submittedName>
</protein>